<dbReference type="KEGG" id="oyw:OdinLCB4_001355"/>
<dbReference type="PANTHER" id="PTHR21227">
    <property type="entry name" value="TRNA-SPLICING ENDONUCLEASE SUBUNIT SEN2"/>
    <property type="match status" value="1"/>
</dbReference>
<keyword evidence="2 6" id="KW-0456">Lyase</keyword>
<dbReference type="InterPro" id="IPR011856">
    <property type="entry name" value="tRNA_endonuc-like_dom_sf"/>
</dbReference>
<dbReference type="AlphaFoldDB" id="A0AAF0D2S8"/>
<accession>A0AAF0D2S8</accession>
<dbReference type="GO" id="GO:0006388">
    <property type="term" value="P:tRNA splicing, via endonucleolytic cleavage and ligation"/>
    <property type="evidence" value="ECO:0007669"/>
    <property type="project" value="InterPro"/>
</dbReference>
<dbReference type="Pfam" id="PF02778">
    <property type="entry name" value="tRNA_int_endo_N"/>
    <property type="match status" value="1"/>
</dbReference>
<dbReference type="InterPro" id="IPR036740">
    <property type="entry name" value="tRNA_intron_Endonuc_N_sf"/>
</dbReference>
<evidence type="ECO:0000256" key="2">
    <source>
        <dbReference type="ARBA" id="ARBA00023239"/>
    </source>
</evidence>
<dbReference type="GO" id="GO:0000213">
    <property type="term" value="F:tRNA-intron lyase activity"/>
    <property type="evidence" value="ECO:0007669"/>
    <property type="project" value="UniProtKB-EC"/>
</dbReference>
<dbReference type="Gene3D" id="3.40.1350.10">
    <property type="match status" value="1"/>
</dbReference>
<proteinExistence type="predicted"/>
<organism evidence="6 7">
    <name type="scientific">Odinarchaeota yellowstonii (strain LCB_4)</name>
    <dbReference type="NCBI Taxonomy" id="1841599"/>
    <lineage>
        <taxon>Archaea</taxon>
        <taxon>Promethearchaeati</taxon>
        <taxon>Candidatus Odinarchaeota</taxon>
        <taxon>Candidatus Odinarchaeia</taxon>
        <taxon>Candidatus Odinarchaeales</taxon>
        <taxon>Candidatus Odinarchaeaceae</taxon>
        <taxon>Candidatus Odinarchaeum</taxon>
    </lineage>
</organism>
<evidence type="ECO:0000313" key="6">
    <source>
        <dbReference type="EMBL" id="WEU40607.1"/>
    </source>
</evidence>
<dbReference type="GO" id="GO:0003676">
    <property type="term" value="F:nucleic acid binding"/>
    <property type="evidence" value="ECO:0007669"/>
    <property type="project" value="InterPro"/>
</dbReference>
<dbReference type="EMBL" id="CP091871">
    <property type="protein sequence ID" value="WEU40607.1"/>
    <property type="molecule type" value="Genomic_DNA"/>
</dbReference>
<evidence type="ECO:0000259" key="5">
    <source>
        <dbReference type="Pfam" id="PF02778"/>
    </source>
</evidence>
<sequence length="188" mass="21546">MEDSKIVTPIKAQLLTNRVIVWNPKAGSYLYKNGFFGKPVGIRKPKVPEFDRPLELSLLETAYLLQEKKIELANEEEAPISLEEFKKRASMVYDGFLDKLIVYMDLRRRGYVVRPGLKFGADFAVYEHGPGIDHSPFLVHVIPSSARIPPIEMVRAGRLATTVRKKFIIATIKRGEEAKYYAFTWFKP</sequence>
<protein>
    <submittedName>
        <fullName evidence="6">tRNA-intron lyase</fullName>
        <ecNumber evidence="6">4.6.1.16</ecNumber>
    </submittedName>
</protein>
<dbReference type="PIRSF" id="PIRSF005285">
    <property type="entry name" value="tRNA_splic_archaea"/>
    <property type="match status" value="1"/>
</dbReference>
<dbReference type="InterPro" id="IPR006678">
    <property type="entry name" value="tRNA_intron_Endonuc_N"/>
</dbReference>
<feature type="domain" description="tRNA intron endonuclease catalytic" evidence="4">
    <location>
        <begin position="96"/>
        <end position="180"/>
    </location>
</feature>
<evidence type="ECO:0000259" key="4">
    <source>
        <dbReference type="Pfam" id="PF01974"/>
    </source>
</evidence>
<feature type="domain" description="tRNA intron endonuclease N-terminal" evidence="5">
    <location>
        <begin position="11"/>
        <end position="85"/>
    </location>
</feature>
<keyword evidence="1" id="KW-0819">tRNA processing</keyword>
<dbReference type="SUPFAM" id="SSF55267">
    <property type="entry name" value="tRNA-intron endonuclease N-terminal domain-like"/>
    <property type="match status" value="1"/>
</dbReference>
<evidence type="ECO:0000313" key="7">
    <source>
        <dbReference type="Proteomes" id="UP000186851"/>
    </source>
</evidence>
<dbReference type="FunFam" id="3.40.1350.10:FF:000006">
    <property type="entry name" value="tRNA-splicing endonuclease"/>
    <property type="match status" value="1"/>
</dbReference>
<dbReference type="GO" id="GO:0005737">
    <property type="term" value="C:cytoplasm"/>
    <property type="evidence" value="ECO:0007669"/>
    <property type="project" value="TreeGrafter"/>
</dbReference>
<dbReference type="InterPro" id="IPR016442">
    <property type="entry name" value="tRNA_splic_arch_short"/>
</dbReference>
<dbReference type="EC" id="4.6.1.16" evidence="6"/>
<dbReference type="NCBIfam" id="TIGR00324">
    <property type="entry name" value="endA"/>
    <property type="match status" value="1"/>
</dbReference>
<dbReference type="Proteomes" id="UP000186851">
    <property type="component" value="Chromosome"/>
</dbReference>
<evidence type="ECO:0000256" key="3">
    <source>
        <dbReference type="ARBA" id="ARBA00024798"/>
    </source>
</evidence>
<name>A0AAF0D2S8_ODILC</name>
<comment type="function">
    <text evidence="3">Endonuclease that removes tRNA introns. Cleaves pre-tRNA at the 5'- and 3'-splice sites to release the intron. The products are an intron and two tRNA half-molecules bearing 2',3' cyclic phosphate and 5'-OH termini. Recognizes a pseudosymmetric substrate in which 2 bulged loops of 3 bases are separated by a stem of 4 bp.</text>
</comment>
<gene>
    <name evidence="6" type="primary">endA</name>
    <name evidence="6" type="ORF">OdinLCB4_001355</name>
</gene>
<dbReference type="Gene3D" id="3.40.1170.20">
    <property type="entry name" value="tRNA intron endonuclease, N-terminal domain"/>
    <property type="match status" value="1"/>
</dbReference>
<dbReference type="InterPro" id="IPR036167">
    <property type="entry name" value="tRNA_intron_Endo_cat-like_sf"/>
</dbReference>
<dbReference type="Pfam" id="PF01974">
    <property type="entry name" value="tRNA_int_endo"/>
    <property type="match status" value="1"/>
</dbReference>
<reference evidence="6" key="2">
    <citation type="journal article" date="2022" name="Nat. Microbiol.">
        <title>A closed Candidatus Odinarchaeum chromosome exposes Asgard archaeal viruses.</title>
        <authorList>
            <person name="Tamarit D."/>
            <person name="Caceres E.F."/>
            <person name="Krupovic M."/>
            <person name="Nijland R."/>
            <person name="Eme L."/>
            <person name="Robinson N.P."/>
            <person name="Ettema T.J.G."/>
        </authorList>
    </citation>
    <scope>NUCLEOTIDE SEQUENCE</scope>
    <source>
        <strain evidence="6">LCB_4</strain>
    </source>
</reference>
<dbReference type="SUPFAM" id="SSF53032">
    <property type="entry name" value="tRNA-intron endonuclease catalytic domain-like"/>
    <property type="match status" value="1"/>
</dbReference>
<dbReference type="CDD" id="cd22363">
    <property type="entry name" value="tRNA-intron_lyase_C"/>
    <property type="match status" value="1"/>
</dbReference>
<dbReference type="InterPro" id="IPR006676">
    <property type="entry name" value="tRNA_splic"/>
</dbReference>
<evidence type="ECO:0000256" key="1">
    <source>
        <dbReference type="ARBA" id="ARBA00022694"/>
    </source>
</evidence>
<reference evidence="6" key="1">
    <citation type="journal article" date="2017" name="Nature">
        <title>Asgard archaea illuminate the origin of eukaryotic cellular complexity.</title>
        <authorList>
            <person name="Zaremba-Niedzwiedzka K."/>
            <person name="Caceres E.F."/>
            <person name="Saw J.H."/>
            <person name="Backstrom D."/>
            <person name="Juzokaite L."/>
            <person name="Vancaester E."/>
            <person name="Seitz K.W."/>
            <person name="Anantharaman K."/>
            <person name="Starnawski P."/>
            <person name="Kjeldsen K.U."/>
            <person name="Scott M.B."/>
            <person name="Nunoura T."/>
            <person name="Banfield J.F."/>
            <person name="Schramm A."/>
            <person name="Baker B.J."/>
            <person name="Spang A."/>
            <person name="Ettema T.J.G."/>
        </authorList>
    </citation>
    <scope>NUCLEOTIDE SEQUENCE</scope>
    <source>
        <strain evidence="6">LCB_4</strain>
    </source>
</reference>
<dbReference type="PANTHER" id="PTHR21227:SF0">
    <property type="entry name" value="TRNA-SPLICING ENDONUCLEASE SUBUNIT SEN2"/>
    <property type="match status" value="1"/>
</dbReference>
<dbReference type="InterPro" id="IPR006677">
    <property type="entry name" value="tRNA_intron_Endonuc_cat-like"/>
</dbReference>